<dbReference type="Proteomes" id="UP000321595">
    <property type="component" value="Chromosome"/>
</dbReference>
<dbReference type="Gene3D" id="1.10.510.10">
    <property type="entry name" value="Transferase(Phosphotransferase) domain 1"/>
    <property type="match status" value="1"/>
</dbReference>
<feature type="region of interest" description="Disordered" evidence="6">
    <location>
        <begin position="331"/>
        <end position="364"/>
    </location>
</feature>
<feature type="compositionally biased region" description="Basic and acidic residues" evidence="6">
    <location>
        <begin position="512"/>
        <end position="522"/>
    </location>
</feature>
<organism evidence="9 10">
    <name type="scientific">Microvenator marinus</name>
    <dbReference type="NCBI Taxonomy" id="2600177"/>
    <lineage>
        <taxon>Bacteria</taxon>
        <taxon>Deltaproteobacteria</taxon>
        <taxon>Bradymonadales</taxon>
        <taxon>Microvenatoraceae</taxon>
        <taxon>Microvenator</taxon>
    </lineage>
</organism>
<dbReference type="SUPFAM" id="SSF56112">
    <property type="entry name" value="Protein kinase-like (PK-like)"/>
    <property type="match status" value="1"/>
</dbReference>
<dbReference type="PROSITE" id="PS50011">
    <property type="entry name" value="PROTEIN_KINASE_DOM"/>
    <property type="match status" value="1"/>
</dbReference>
<dbReference type="InterPro" id="IPR008271">
    <property type="entry name" value="Ser/Thr_kinase_AS"/>
</dbReference>
<proteinExistence type="predicted"/>
<feature type="compositionally biased region" description="Polar residues" evidence="6">
    <location>
        <begin position="340"/>
        <end position="361"/>
    </location>
</feature>
<protein>
    <submittedName>
        <fullName evidence="9">Protein kinase</fullName>
    </submittedName>
</protein>
<evidence type="ECO:0000313" key="10">
    <source>
        <dbReference type="Proteomes" id="UP000321595"/>
    </source>
</evidence>
<evidence type="ECO:0000256" key="4">
    <source>
        <dbReference type="ARBA" id="ARBA00022840"/>
    </source>
</evidence>
<dbReference type="EMBL" id="CP042467">
    <property type="protein sequence ID" value="QED27037.1"/>
    <property type="molecule type" value="Genomic_DNA"/>
</dbReference>
<sequence>MQGLPQIGDILDETYRIESLLGQGGFGAVYLARQISMDRQVAIKVLVAHAMNVDEMIERFRREVMAVRNLQHPNTIRIYDFRGDREDGLLYYAMEFIKGDTLKDQMKGPLPLDRTIHILRQILKSLSEAHSYGIVHRDLKPANIMIADLHGERDFVKVVDFGIAKIVGQAEEDDDADPLTSAGVLVGTLRYMAPEQITGQGIGPQSDIYALALIGVEMLTGKSVFEGTGRWEVLHKQISDDPVDIPQEVIDSPLGRIFVKALEKKLDRRYTSADEMLQDLNELVQSRGGQVSVPTGLQPVQVPVAAPAQPAPKPADDDATQMVEMAELPQAPAPLPEPQTKPSTPALNPGLSTKLPSNDDTGQIEIPQKKSPIALILVAVLVVAGLGGGAYYFLGMQGTTATPDANASAMVEPETPTTVAAEPVAAEQVEEKWVEVKTPGVVATLFDGETRIDQTPLRVKVEGNEAYVLKADGYIDSPLTLTKDSPASVDVALVANPVPPAEPEVEPPVVEKPAEPEPDRVASKPSEPAAKTKKEPVKTKKQPETKSNDDWVDIKPAEKKPEVPIF</sequence>
<dbReference type="PANTHER" id="PTHR43289:SF6">
    <property type="entry name" value="SERINE_THREONINE-PROTEIN KINASE NEKL-3"/>
    <property type="match status" value="1"/>
</dbReference>
<keyword evidence="1" id="KW-0808">Transferase</keyword>
<feature type="compositionally biased region" description="Basic and acidic residues" evidence="6">
    <location>
        <begin position="530"/>
        <end position="566"/>
    </location>
</feature>
<feature type="binding site" evidence="5">
    <location>
        <position position="44"/>
    </location>
    <ligand>
        <name>ATP</name>
        <dbReference type="ChEBI" id="CHEBI:30616"/>
    </ligand>
</feature>
<dbReference type="SMART" id="SM00220">
    <property type="entry name" value="S_TKc"/>
    <property type="match status" value="1"/>
</dbReference>
<keyword evidence="4 5" id="KW-0067">ATP-binding</keyword>
<evidence type="ECO:0000256" key="1">
    <source>
        <dbReference type="ARBA" id="ARBA00022679"/>
    </source>
</evidence>
<dbReference type="InterPro" id="IPR000719">
    <property type="entry name" value="Prot_kinase_dom"/>
</dbReference>
<gene>
    <name evidence="9" type="ORF">FRD01_07240</name>
</gene>
<dbReference type="CDD" id="cd14014">
    <property type="entry name" value="STKc_PknB_like"/>
    <property type="match status" value="1"/>
</dbReference>
<feature type="transmembrane region" description="Helical" evidence="7">
    <location>
        <begin position="373"/>
        <end position="394"/>
    </location>
</feature>
<keyword evidence="7" id="KW-0472">Membrane</keyword>
<evidence type="ECO:0000256" key="7">
    <source>
        <dbReference type="SAM" id="Phobius"/>
    </source>
</evidence>
<evidence type="ECO:0000256" key="5">
    <source>
        <dbReference type="PROSITE-ProRule" id="PRU10141"/>
    </source>
</evidence>
<dbReference type="AlphaFoldDB" id="A0A5B8XPH7"/>
<dbReference type="OrthoDB" id="9801841at2"/>
<dbReference type="PANTHER" id="PTHR43289">
    <property type="entry name" value="MITOGEN-ACTIVATED PROTEIN KINASE KINASE KINASE 20-RELATED"/>
    <property type="match status" value="1"/>
</dbReference>
<evidence type="ECO:0000256" key="2">
    <source>
        <dbReference type="ARBA" id="ARBA00022741"/>
    </source>
</evidence>
<keyword evidence="2 5" id="KW-0547">Nucleotide-binding</keyword>
<dbReference type="PROSITE" id="PS00108">
    <property type="entry name" value="PROTEIN_KINASE_ST"/>
    <property type="match status" value="1"/>
</dbReference>
<keyword evidence="7" id="KW-0812">Transmembrane</keyword>
<dbReference type="GO" id="GO:0005524">
    <property type="term" value="F:ATP binding"/>
    <property type="evidence" value="ECO:0007669"/>
    <property type="project" value="UniProtKB-UniRule"/>
</dbReference>
<evidence type="ECO:0000259" key="8">
    <source>
        <dbReference type="PROSITE" id="PS50011"/>
    </source>
</evidence>
<reference evidence="9 10" key="1">
    <citation type="submission" date="2019-08" db="EMBL/GenBank/DDBJ databases">
        <authorList>
            <person name="Liang Q."/>
        </authorList>
    </citation>
    <scope>NUCLEOTIDE SEQUENCE [LARGE SCALE GENOMIC DNA]</scope>
    <source>
        <strain evidence="9 10">V1718</strain>
    </source>
</reference>
<keyword evidence="7" id="KW-1133">Transmembrane helix</keyword>
<dbReference type="Pfam" id="PF00069">
    <property type="entry name" value="Pkinase"/>
    <property type="match status" value="1"/>
</dbReference>
<feature type="region of interest" description="Disordered" evidence="6">
    <location>
        <begin position="498"/>
        <end position="566"/>
    </location>
</feature>
<accession>A0A5B8XPH7</accession>
<dbReference type="InterPro" id="IPR011009">
    <property type="entry name" value="Kinase-like_dom_sf"/>
</dbReference>
<dbReference type="PROSITE" id="PS00107">
    <property type="entry name" value="PROTEIN_KINASE_ATP"/>
    <property type="match status" value="1"/>
</dbReference>
<name>A0A5B8XPH7_9DELT</name>
<evidence type="ECO:0000256" key="3">
    <source>
        <dbReference type="ARBA" id="ARBA00022777"/>
    </source>
</evidence>
<dbReference type="InterPro" id="IPR017441">
    <property type="entry name" value="Protein_kinase_ATP_BS"/>
</dbReference>
<evidence type="ECO:0000313" key="9">
    <source>
        <dbReference type="EMBL" id="QED27037.1"/>
    </source>
</evidence>
<dbReference type="Gene3D" id="3.30.200.20">
    <property type="entry name" value="Phosphorylase Kinase, domain 1"/>
    <property type="match status" value="1"/>
</dbReference>
<dbReference type="RefSeq" id="WP_146958722.1">
    <property type="nucleotide sequence ID" value="NZ_CP042467.1"/>
</dbReference>
<feature type="domain" description="Protein kinase" evidence="8">
    <location>
        <begin position="15"/>
        <end position="284"/>
    </location>
</feature>
<evidence type="ECO:0000256" key="6">
    <source>
        <dbReference type="SAM" id="MobiDB-lite"/>
    </source>
</evidence>
<keyword evidence="3 9" id="KW-0418">Kinase</keyword>
<keyword evidence="10" id="KW-1185">Reference proteome</keyword>
<dbReference type="GO" id="GO:0004674">
    <property type="term" value="F:protein serine/threonine kinase activity"/>
    <property type="evidence" value="ECO:0007669"/>
    <property type="project" value="TreeGrafter"/>
</dbReference>
<dbReference type="KEGG" id="bbae:FRD01_07240"/>